<protein>
    <submittedName>
        <fullName evidence="2">Uncharacterized protein</fullName>
    </submittedName>
</protein>
<dbReference type="AlphaFoldDB" id="A0A093XQL9"/>
<gene>
    <name evidence="2" type="ORF">GQ26_0152090</name>
</gene>
<dbReference type="HOGENOM" id="CLU_2098465_0_0_1"/>
<accession>A0A093XQL9</accession>
<name>A0A093XQL9_TALMA</name>
<dbReference type="EMBL" id="JPOX01000015">
    <property type="protein sequence ID" value="KFX47503.1"/>
    <property type="molecule type" value="Genomic_DNA"/>
</dbReference>
<evidence type="ECO:0000256" key="1">
    <source>
        <dbReference type="SAM" id="MobiDB-lite"/>
    </source>
</evidence>
<comment type="caution">
    <text evidence="2">The sequence shown here is derived from an EMBL/GenBank/DDBJ whole genome shotgun (WGS) entry which is preliminary data.</text>
</comment>
<organism evidence="2">
    <name type="scientific">Talaromyces marneffei PM1</name>
    <dbReference type="NCBI Taxonomy" id="1077442"/>
    <lineage>
        <taxon>Eukaryota</taxon>
        <taxon>Fungi</taxon>
        <taxon>Dikarya</taxon>
        <taxon>Ascomycota</taxon>
        <taxon>Pezizomycotina</taxon>
        <taxon>Eurotiomycetes</taxon>
        <taxon>Eurotiomycetidae</taxon>
        <taxon>Eurotiales</taxon>
        <taxon>Trichocomaceae</taxon>
        <taxon>Talaromyces</taxon>
        <taxon>Talaromyces sect. Talaromyces</taxon>
    </lineage>
</organism>
<proteinExistence type="predicted"/>
<reference evidence="2" key="1">
    <citation type="journal article" date="2014" name="PLoS Genet.">
        <title>Signature Gene Expression Reveals Novel Clues to the Molecular Mechanisms of Dimorphic Transition in Penicillium marneffei.</title>
        <authorList>
            <person name="Yang E."/>
            <person name="Wang G."/>
            <person name="Cai J."/>
            <person name="Woo P.C."/>
            <person name="Lau S.K."/>
            <person name="Yuen K.-Y."/>
            <person name="Chow W.-N."/>
            <person name="Lin X."/>
        </authorList>
    </citation>
    <scope>NUCLEOTIDE SEQUENCE [LARGE SCALE GENOMIC DNA]</scope>
    <source>
        <strain evidence="2">PM1</strain>
    </source>
</reference>
<sequence>MRLTGNRLRASFRSQRVEDNSWSIVSIVDIVEDAEDKDDDKTHQMDAKPPDLNKVRWGFPKCQQQRATVASVRAAGTTRLLPDHQAHYTLHTTTPSLLPRYAAIATFLLAFLTHVQ</sequence>
<feature type="compositionally biased region" description="Basic and acidic residues" evidence="1">
    <location>
        <begin position="39"/>
        <end position="54"/>
    </location>
</feature>
<feature type="region of interest" description="Disordered" evidence="1">
    <location>
        <begin position="36"/>
        <end position="56"/>
    </location>
</feature>
<evidence type="ECO:0000313" key="2">
    <source>
        <dbReference type="EMBL" id="KFX47503.1"/>
    </source>
</evidence>